<feature type="transmembrane region" description="Helical" evidence="2">
    <location>
        <begin position="186"/>
        <end position="212"/>
    </location>
</feature>
<keyword evidence="2" id="KW-0812">Transmembrane</keyword>
<dbReference type="PANTHER" id="PTHR33444:SF2">
    <property type="entry name" value="MARVEL DOMAIN-CONTAINING PROTEIN"/>
    <property type="match status" value="1"/>
</dbReference>
<protein>
    <submittedName>
        <fullName evidence="3">Uncharacterized protein</fullName>
    </submittedName>
</protein>
<reference evidence="3" key="1">
    <citation type="journal article" date="2023" name="Mol. Biol. Evol.">
        <title>Third-Generation Sequencing Reveals the Adaptive Role of the Epigenome in Three Deep-Sea Polychaetes.</title>
        <authorList>
            <person name="Perez M."/>
            <person name="Aroh O."/>
            <person name="Sun Y."/>
            <person name="Lan Y."/>
            <person name="Juniper S.K."/>
            <person name="Young C.R."/>
            <person name="Angers B."/>
            <person name="Qian P.Y."/>
        </authorList>
    </citation>
    <scope>NUCLEOTIDE SEQUENCE</scope>
    <source>
        <strain evidence="3">P08H-3</strain>
    </source>
</reference>
<dbReference type="InterPro" id="IPR040350">
    <property type="entry name" value="TMEM272"/>
</dbReference>
<evidence type="ECO:0000256" key="2">
    <source>
        <dbReference type="SAM" id="Phobius"/>
    </source>
</evidence>
<keyword evidence="2" id="KW-1133">Transmembrane helix</keyword>
<dbReference type="AlphaFoldDB" id="A0AAD9JF27"/>
<keyword evidence="2" id="KW-0472">Membrane</keyword>
<dbReference type="EMBL" id="JAODUP010000372">
    <property type="protein sequence ID" value="KAK2151205.1"/>
    <property type="molecule type" value="Genomic_DNA"/>
</dbReference>
<keyword evidence="4" id="KW-1185">Reference proteome</keyword>
<proteinExistence type="predicted"/>
<feature type="region of interest" description="Disordered" evidence="1">
    <location>
        <begin position="1"/>
        <end position="42"/>
    </location>
</feature>
<accession>A0AAD9JF27</accession>
<dbReference type="Proteomes" id="UP001208570">
    <property type="component" value="Unassembled WGS sequence"/>
</dbReference>
<evidence type="ECO:0000256" key="1">
    <source>
        <dbReference type="SAM" id="MobiDB-lite"/>
    </source>
</evidence>
<feature type="transmembrane region" description="Helical" evidence="2">
    <location>
        <begin position="143"/>
        <end position="166"/>
    </location>
</feature>
<organism evidence="3 4">
    <name type="scientific">Paralvinella palmiformis</name>
    <dbReference type="NCBI Taxonomy" id="53620"/>
    <lineage>
        <taxon>Eukaryota</taxon>
        <taxon>Metazoa</taxon>
        <taxon>Spiralia</taxon>
        <taxon>Lophotrochozoa</taxon>
        <taxon>Annelida</taxon>
        <taxon>Polychaeta</taxon>
        <taxon>Sedentaria</taxon>
        <taxon>Canalipalpata</taxon>
        <taxon>Terebellida</taxon>
        <taxon>Terebelliformia</taxon>
        <taxon>Alvinellidae</taxon>
        <taxon>Paralvinella</taxon>
    </lineage>
</organism>
<feature type="compositionally biased region" description="Polar residues" evidence="1">
    <location>
        <begin position="14"/>
        <end position="29"/>
    </location>
</feature>
<sequence length="226" mass="25187">MAATIRTGSPPKTPRSQQGSAPLTSSFLGSPTGKAAYVVSPPRSPSGSPFSVMSQAPTQTMGSPILESGGVLVETVRIKADPQVSQTCCLGIMYVKDCPHFPFGPIYLIVGGSIGILQFVYAAQECVVTAPYRKKIKKIRYHVAIFLFIFFVAWTFFGSIPFFAVRDVQWKDRHEYGYCDNTLYHFTFYFSAVMDVLYFTAFFGTLFGFILYAPTKQELKKRIEET</sequence>
<evidence type="ECO:0000313" key="3">
    <source>
        <dbReference type="EMBL" id="KAK2151205.1"/>
    </source>
</evidence>
<feature type="transmembrane region" description="Helical" evidence="2">
    <location>
        <begin position="103"/>
        <end position="122"/>
    </location>
</feature>
<comment type="caution">
    <text evidence="3">The sequence shown here is derived from an EMBL/GenBank/DDBJ whole genome shotgun (WGS) entry which is preliminary data.</text>
</comment>
<evidence type="ECO:0000313" key="4">
    <source>
        <dbReference type="Proteomes" id="UP001208570"/>
    </source>
</evidence>
<gene>
    <name evidence="3" type="ORF">LSH36_372g02023</name>
</gene>
<name>A0AAD9JF27_9ANNE</name>
<dbReference type="PANTHER" id="PTHR33444">
    <property type="entry name" value="SI:DKEY-19B23.12-RELATED"/>
    <property type="match status" value="1"/>
</dbReference>